<feature type="domain" description="Transposase IS204/IS1001/IS1096/IS1165 DDE" evidence="1">
    <location>
        <begin position="1"/>
        <end position="66"/>
    </location>
</feature>
<keyword evidence="3" id="KW-1185">Reference proteome</keyword>
<proteinExistence type="predicted"/>
<organism evidence="2 3">
    <name type="scientific">Mariniphaga sediminis</name>
    <dbReference type="NCBI Taxonomy" id="1628158"/>
    <lineage>
        <taxon>Bacteria</taxon>
        <taxon>Pseudomonadati</taxon>
        <taxon>Bacteroidota</taxon>
        <taxon>Bacteroidia</taxon>
        <taxon>Marinilabiliales</taxon>
        <taxon>Prolixibacteraceae</taxon>
        <taxon>Mariniphaga</taxon>
    </lineage>
</organism>
<accession>A0A399CY90</accession>
<dbReference type="InterPro" id="IPR002560">
    <property type="entry name" value="Transposase_DDE"/>
</dbReference>
<dbReference type="EMBL" id="QWET01000013">
    <property type="protein sequence ID" value="RIH64176.1"/>
    <property type="molecule type" value="Genomic_DNA"/>
</dbReference>
<name>A0A399CY90_9BACT</name>
<sequence>WFNDVTDSGFKSFNTISATFYAHYSEILNYFDNRSTNASAESFNAKIKAFRSQFRGVRDITFFLFRLTKIYA</sequence>
<gene>
    <name evidence="2" type="ORF">D1164_16615</name>
</gene>
<feature type="non-terminal residue" evidence="2">
    <location>
        <position position="1"/>
    </location>
</feature>
<reference evidence="2 3" key="1">
    <citation type="journal article" date="2015" name="Int. J. Syst. Evol. Microbiol.">
        <title>Mariniphaga sediminis sp. nov., isolated from coastal sediment.</title>
        <authorList>
            <person name="Wang F.Q."/>
            <person name="Shen Q.Y."/>
            <person name="Chen G.J."/>
            <person name="Du Z.J."/>
        </authorList>
    </citation>
    <scope>NUCLEOTIDE SEQUENCE [LARGE SCALE GENOMIC DNA]</scope>
    <source>
        <strain evidence="2 3">SY21</strain>
    </source>
</reference>
<dbReference type="Proteomes" id="UP000266441">
    <property type="component" value="Unassembled WGS sequence"/>
</dbReference>
<evidence type="ECO:0000259" key="1">
    <source>
        <dbReference type="Pfam" id="PF01610"/>
    </source>
</evidence>
<comment type="caution">
    <text evidence="2">The sequence shown here is derived from an EMBL/GenBank/DDBJ whole genome shotgun (WGS) entry which is preliminary data.</text>
</comment>
<protein>
    <submittedName>
        <fullName evidence="2">DDE transposase</fullName>
    </submittedName>
</protein>
<dbReference type="OrthoDB" id="2110692at2"/>
<evidence type="ECO:0000313" key="3">
    <source>
        <dbReference type="Proteomes" id="UP000266441"/>
    </source>
</evidence>
<dbReference type="RefSeq" id="WP_147372206.1">
    <property type="nucleotide sequence ID" value="NZ_QWET01000013.1"/>
</dbReference>
<dbReference type="Pfam" id="PF01610">
    <property type="entry name" value="DDE_Tnp_ISL3"/>
    <property type="match status" value="1"/>
</dbReference>
<dbReference type="AlphaFoldDB" id="A0A399CY90"/>
<evidence type="ECO:0000313" key="2">
    <source>
        <dbReference type="EMBL" id="RIH64176.1"/>
    </source>
</evidence>